<dbReference type="SUPFAM" id="SSF88659">
    <property type="entry name" value="Sigma3 and sigma4 domains of RNA polymerase sigma factors"/>
    <property type="match status" value="1"/>
</dbReference>
<dbReference type="InterPro" id="IPR007627">
    <property type="entry name" value="RNA_pol_sigma70_r2"/>
</dbReference>
<evidence type="ECO:0000313" key="6">
    <source>
        <dbReference type="EMBL" id="MFD2160395.1"/>
    </source>
</evidence>
<dbReference type="InterPro" id="IPR013324">
    <property type="entry name" value="RNA_pol_sigma_r3/r4-like"/>
</dbReference>
<reference evidence="7" key="1">
    <citation type="journal article" date="2019" name="Int. J. Syst. Evol. Microbiol.">
        <title>The Global Catalogue of Microorganisms (GCM) 10K type strain sequencing project: providing services to taxonomists for standard genome sequencing and annotation.</title>
        <authorList>
            <consortium name="The Broad Institute Genomics Platform"/>
            <consortium name="The Broad Institute Genome Sequencing Center for Infectious Disease"/>
            <person name="Wu L."/>
            <person name="Ma J."/>
        </authorList>
    </citation>
    <scope>NUCLEOTIDE SEQUENCE [LARGE SCALE GENOMIC DNA]</scope>
    <source>
        <strain evidence="7">CCUG 57942</strain>
    </source>
</reference>
<accession>A0ABW4ZEF1</accession>
<dbReference type="EMBL" id="JBHUJB010000079">
    <property type="protein sequence ID" value="MFD2160395.1"/>
    <property type="molecule type" value="Genomic_DNA"/>
</dbReference>
<dbReference type="InterPro" id="IPR013325">
    <property type="entry name" value="RNA_pol_sigma_r2"/>
</dbReference>
<evidence type="ECO:0000256" key="3">
    <source>
        <dbReference type="ARBA" id="ARBA00023082"/>
    </source>
</evidence>
<dbReference type="InterPro" id="IPR014284">
    <property type="entry name" value="RNA_pol_sigma-70_dom"/>
</dbReference>
<dbReference type="NCBIfam" id="TIGR02989">
    <property type="entry name" value="Sig-70_gvs1"/>
    <property type="match status" value="1"/>
</dbReference>
<gene>
    <name evidence="6" type="ORF">ACFSW8_15940</name>
</gene>
<name>A0ABW4ZEF1_9BACT</name>
<dbReference type="Gene3D" id="1.10.1740.10">
    <property type="match status" value="1"/>
</dbReference>
<dbReference type="SUPFAM" id="SSF88946">
    <property type="entry name" value="Sigma2 domain of RNA polymerase sigma factors"/>
    <property type="match status" value="1"/>
</dbReference>
<dbReference type="NCBIfam" id="TIGR02937">
    <property type="entry name" value="sigma70-ECF"/>
    <property type="match status" value="1"/>
</dbReference>
<keyword evidence="2" id="KW-0805">Transcription regulation</keyword>
<dbReference type="PANTHER" id="PTHR43133">
    <property type="entry name" value="RNA POLYMERASE ECF-TYPE SIGMA FACTO"/>
    <property type="match status" value="1"/>
</dbReference>
<keyword evidence="3" id="KW-0731">Sigma factor</keyword>
<feature type="domain" description="RNA polymerase sigma-70 region 2" evidence="5">
    <location>
        <begin position="17"/>
        <end position="83"/>
    </location>
</feature>
<comment type="similarity">
    <text evidence="1">Belongs to the sigma-70 factor family. ECF subfamily.</text>
</comment>
<keyword evidence="7" id="KW-1185">Reference proteome</keyword>
<dbReference type="Gene3D" id="1.10.10.10">
    <property type="entry name" value="Winged helix-like DNA-binding domain superfamily/Winged helix DNA-binding domain"/>
    <property type="match status" value="1"/>
</dbReference>
<dbReference type="InterPro" id="IPR039425">
    <property type="entry name" value="RNA_pol_sigma-70-like"/>
</dbReference>
<dbReference type="InterPro" id="IPR014331">
    <property type="entry name" value="RNA_pol_sigma70_ECF_RHOBA"/>
</dbReference>
<comment type="caution">
    <text evidence="6">The sequence shown here is derived from an EMBL/GenBank/DDBJ whole genome shotgun (WGS) entry which is preliminary data.</text>
</comment>
<proteinExistence type="inferred from homology"/>
<dbReference type="Proteomes" id="UP001597389">
    <property type="component" value="Unassembled WGS sequence"/>
</dbReference>
<dbReference type="InterPro" id="IPR036388">
    <property type="entry name" value="WH-like_DNA-bd_sf"/>
</dbReference>
<organism evidence="6 7">
    <name type="scientific">Rubritalea tangerina</name>
    <dbReference type="NCBI Taxonomy" id="430798"/>
    <lineage>
        <taxon>Bacteria</taxon>
        <taxon>Pseudomonadati</taxon>
        <taxon>Verrucomicrobiota</taxon>
        <taxon>Verrucomicrobiia</taxon>
        <taxon>Verrucomicrobiales</taxon>
        <taxon>Rubritaleaceae</taxon>
        <taxon>Rubritalea</taxon>
    </lineage>
</organism>
<keyword evidence="4" id="KW-0804">Transcription</keyword>
<evidence type="ECO:0000313" key="7">
    <source>
        <dbReference type="Proteomes" id="UP001597389"/>
    </source>
</evidence>
<sequence>MSNESSIPQAAPLVSLLTEHQADLWAYIITQMPGSPDVADVLQKTNLTIWTKQSEFTPGTNFRAWAFTIARFEILAHLKKHKRGNWLVFSDELIEVMGTETAEAIPDTSTRLHLLEQCMGKLRQSHRELVNQRYMSADGLARYAASVGRSESSLYVTLHRVRATLRKCIEKGLQHGFGGMQNEGRAES</sequence>
<dbReference type="Pfam" id="PF04542">
    <property type="entry name" value="Sigma70_r2"/>
    <property type="match status" value="1"/>
</dbReference>
<protein>
    <submittedName>
        <fullName evidence="6">Sigma-70 family RNA polymerase sigma factor</fullName>
    </submittedName>
</protein>
<dbReference type="PANTHER" id="PTHR43133:SF51">
    <property type="entry name" value="RNA POLYMERASE SIGMA FACTOR"/>
    <property type="match status" value="1"/>
</dbReference>
<evidence type="ECO:0000256" key="2">
    <source>
        <dbReference type="ARBA" id="ARBA00023015"/>
    </source>
</evidence>
<evidence type="ECO:0000259" key="5">
    <source>
        <dbReference type="Pfam" id="PF04542"/>
    </source>
</evidence>
<evidence type="ECO:0000256" key="1">
    <source>
        <dbReference type="ARBA" id="ARBA00010641"/>
    </source>
</evidence>
<evidence type="ECO:0000256" key="4">
    <source>
        <dbReference type="ARBA" id="ARBA00023163"/>
    </source>
</evidence>
<dbReference type="RefSeq" id="WP_377178746.1">
    <property type="nucleotide sequence ID" value="NZ_JBHUJB010000079.1"/>
</dbReference>